<feature type="region of interest" description="Disordered" evidence="1">
    <location>
        <begin position="514"/>
        <end position="536"/>
    </location>
</feature>
<accession>A0A074YVB2</accession>
<keyword evidence="2" id="KW-0732">Signal</keyword>
<reference evidence="3 4" key="1">
    <citation type="journal article" date="2014" name="BMC Genomics">
        <title>Genome sequencing of four Aureobasidium pullulans varieties: biotechnological potential, stress tolerance, and description of new species.</title>
        <authorList>
            <person name="Gostin Ar C."/>
            <person name="Ohm R.A."/>
            <person name="Kogej T."/>
            <person name="Sonjak S."/>
            <person name="Turk M."/>
            <person name="Zajc J."/>
            <person name="Zalar P."/>
            <person name="Grube M."/>
            <person name="Sun H."/>
            <person name="Han J."/>
            <person name="Sharma A."/>
            <person name="Chiniquy J."/>
            <person name="Ngan C.Y."/>
            <person name="Lipzen A."/>
            <person name="Barry K."/>
            <person name="Grigoriev I.V."/>
            <person name="Gunde-Cimerman N."/>
        </authorList>
    </citation>
    <scope>NUCLEOTIDE SEQUENCE [LARGE SCALE GENOMIC DNA]</scope>
    <source>
        <strain evidence="3 4">EXF-2481</strain>
    </source>
</reference>
<protein>
    <submittedName>
        <fullName evidence="3">Uncharacterized protein</fullName>
    </submittedName>
</protein>
<feature type="compositionally biased region" description="Polar residues" evidence="1">
    <location>
        <begin position="669"/>
        <end position="681"/>
    </location>
</feature>
<evidence type="ECO:0000256" key="1">
    <source>
        <dbReference type="SAM" id="MobiDB-lite"/>
    </source>
</evidence>
<evidence type="ECO:0000313" key="3">
    <source>
        <dbReference type="EMBL" id="KEQ90836.1"/>
    </source>
</evidence>
<evidence type="ECO:0000256" key="2">
    <source>
        <dbReference type="SAM" id="SignalP"/>
    </source>
</evidence>
<dbReference type="EMBL" id="KL584785">
    <property type="protein sequence ID" value="KEQ90836.1"/>
    <property type="molecule type" value="Genomic_DNA"/>
</dbReference>
<feature type="compositionally biased region" description="Acidic residues" evidence="1">
    <location>
        <begin position="514"/>
        <end position="532"/>
    </location>
</feature>
<feature type="compositionally biased region" description="Acidic residues" evidence="1">
    <location>
        <begin position="717"/>
        <end position="726"/>
    </location>
</feature>
<proteinExistence type="predicted"/>
<dbReference type="AlphaFoldDB" id="A0A074YVB2"/>
<name>A0A074YVB2_AURSE</name>
<evidence type="ECO:0000313" key="4">
    <source>
        <dbReference type="Proteomes" id="UP000030641"/>
    </source>
</evidence>
<sequence>MFLLTALVVLARISSAEILASSPLCDKLREGRATPEQANSTIGPWAQRQFDEWRGLNATGFRTTGYNATGYNATSHNATSHRATGDDNRFWTWFHHKWAPDAADSIISCKLSKVCSAVSCQFINDQYSLDDQINAYWSLESITNFHNMAYEIKGANEKAWNSVEGDLPNIIDTFSDGKNIEAEKKRHDKQWKLIGHTITGTTLAVGAACTLLTAGMSAGVIGTADALVIAGTSISKTSIALFGAEVGMLGSTVTTANNFGSDFMGGKDYVGKMDRMLRSSQKINHDKVYDAFDKHMLNIMSGETKGSTSTSTLVKLIESGRYLEPGILTFEHNAAFRQQWTASFISSIWNVERTYIVMSDVNGGRCDSDTRGFQGIRVCLEEAPNYVFYMFAKTHVREGTMHKALIRGPLGHGNLEASTNYTLTDVVRASYVASKHYGYHILHRKDNMVDNFYSVNSFQAGGKAHGMFNIPILYSPGGEAISSINSKKNRNYPCMAAALPWSLNGQKENVTNDDELAGEEEETNTTTEDEFTPENSTRKAVMNSLQPRGEIWDWIKDKANRVKDKVKEVFTTGKNKVKELITGKGAESGGTWTNNDPETMFQFLNVTGLYRSKDWWTYCHKRGEHHGNHCRGNKAVNWEGKFPGGAYKKIRHPFAHCKTRGHEFKGCESPNNNGFQENKNCGSGKSGSGQSGMAEMKTYDSSYGMAFDAANHLDRTEDMDEAELSDWTDGSASDAEDDASMDEFSDEGDFE</sequence>
<feature type="chain" id="PRO_5001703594" evidence="2">
    <location>
        <begin position="17"/>
        <end position="751"/>
    </location>
</feature>
<dbReference type="RefSeq" id="XP_013339307.1">
    <property type="nucleotide sequence ID" value="XM_013483853.1"/>
</dbReference>
<gene>
    <name evidence="3" type="ORF">AUEXF2481DRAFT_44738</name>
</gene>
<feature type="compositionally biased region" description="Acidic residues" evidence="1">
    <location>
        <begin position="734"/>
        <end position="751"/>
    </location>
</feature>
<feature type="signal peptide" evidence="2">
    <location>
        <begin position="1"/>
        <end position="16"/>
    </location>
</feature>
<keyword evidence="4" id="KW-1185">Reference proteome</keyword>
<feature type="region of interest" description="Disordered" evidence="1">
    <location>
        <begin position="667"/>
        <end position="693"/>
    </location>
</feature>
<feature type="region of interest" description="Disordered" evidence="1">
    <location>
        <begin position="714"/>
        <end position="751"/>
    </location>
</feature>
<dbReference type="HOGENOM" id="CLU_407662_0_0_1"/>
<organism evidence="3 4">
    <name type="scientific">Aureobasidium subglaciale (strain EXF-2481)</name>
    <name type="common">Aureobasidium pullulans var. subglaciale</name>
    <dbReference type="NCBI Taxonomy" id="1043005"/>
    <lineage>
        <taxon>Eukaryota</taxon>
        <taxon>Fungi</taxon>
        <taxon>Dikarya</taxon>
        <taxon>Ascomycota</taxon>
        <taxon>Pezizomycotina</taxon>
        <taxon>Dothideomycetes</taxon>
        <taxon>Dothideomycetidae</taxon>
        <taxon>Dothideales</taxon>
        <taxon>Saccotheciaceae</taxon>
        <taxon>Aureobasidium</taxon>
    </lineage>
</organism>
<dbReference type="OrthoDB" id="3800526at2759"/>
<dbReference type="Proteomes" id="UP000030641">
    <property type="component" value="Unassembled WGS sequence"/>
</dbReference>
<dbReference type="GeneID" id="25367751"/>
<dbReference type="InParanoid" id="A0A074YVB2"/>